<dbReference type="InterPro" id="IPR058245">
    <property type="entry name" value="NreC/VraR/RcsB-like_REC"/>
</dbReference>
<dbReference type="Pfam" id="PF00072">
    <property type="entry name" value="Response_reg"/>
    <property type="match status" value="1"/>
</dbReference>
<name>A0ABW8YUX9_9FLAO</name>
<dbReference type="SUPFAM" id="SSF52172">
    <property type="entry name" value="CheY-like"/>
    <property type="match status" value="1"/>
</dbReference>
<feature type="domain" description="Response regulatory" evidence="5">
    <location>
        <begin position="3"/>
        <end position="119"/>
    </location>
</feature>
<dbReference type="PROSITE" id="PS50110">
    <property type="entry name" value="RESPONSE_REGULATORY"/>
    <property type="match status" value="1"/>
</dbReference>
<reference evidence="6 7" key="1">
    <citation type="submission" date="2024-06" db="EMBL/GenBank/DDBJ databases">
        <authorList>
            <person name="Kaempfer P."/>
            <person name="Viver T."/>
        </authorList>
    </citation>
    <scope>NUCLEOTIDE SEQUENCE [LARGE SCALE GENOMIC DNA]</scope>
    <source>
        <strain evidence="6 7">ST-119</strain>
    </source>
</reference>
<keyword evidence="2" id="KW-0238">DNA-binding</keyword>
<dbReference type="InterPro" id="IPR039420">
    <property type="entry name" value="WalR-like"/>
</dbReference>
<dbReference type="Pfam" id="PF00196">
    <property type="entry name" value="GerE"/>
    <property type="match status" value="1"/>
</dbReference>
<evidence type="ECO:0000313" key="6">
    <source>
        <dbReference type="EMBL" id="MFL9843762.1"/>
    </source>
</evidence>
<dbReference type="CDD" id="cd06170">
    <property type="entry name" value="LuxR_C_like"/>
    <property type="match status" value="1"/>
</dbReference>
<dbReference type="PANTHER" id="PTHR43214">
    <property type="entry name" value="TWO-COMPONENT RESPONSE REGULATOR"/>
    <property type="match status" value="1"/>
</dbReference>
<dbReference type="InterPro" id="IPR001789">
    <property type="entry name" value="Sig_transdc_resp-reg_receiver"/>
</dbReference>
<dbReference type="PANTHER" id="PTHR43214:SF43">
    <property type="entry name" value="TWO-COMPONENT RESPONSE REGULATOR"/>
    <property type="match status" value="1"/>
</dbReference>
<dbReference type="SMART" id="SM00448">
    <property type="entry name" value="REC"/>
    <property type="match status" value="1"/>
</dbReference>
<feature type="modified residue" description="4-aspartylphosphate" evidence="3">
    <location>
        <position position="54"/>
    </location>
</feature>
<dbReference type="CDD" id="cd17535">
    <property type="entry name" value="REC_NarL-like"/>
    <property type="match status" value="1"/>
</dbReference>
<dbReference type="InterPro" id="IPR000792">
    <property type="entry name" value="Tscrpt_reg_LuxR_C"/>
</dbReference>
<keyword evidence="7" id="KW-1185">Reference proteome</keyword>
<organism evidence="6 7">
    <name type="scientific">Flavobacterium rhizosphaerae</name>
    <dbReference type="NCBI Taxonomy" id="3163298"/>
    <lineage>
        <taxon>Bacteria</taxon>
        <taxon>Pseudomonadati</taxon>
        <taxon>Bacteroidota</taxon>
        <taxon>Flavobacteriia</taxon>
        <taxon>Flavobacteriales</taxon>
        <taxon>Flavobacteriaceae</taxon>
        <taxon>Flavobacterium</taxon>
    </lineage>
</organism>
<dbReference type="InterPro" id="IPR016032">
    <property type="entry name" value="Sig_transdc_resp-reg_C-effctor"/>
</dbReference>
<accession>A0ABW8YUX9</accession>
<dbReference type="EMBL" id="JBELPZ010000003">
    <property type="protein sequence ID" value="MFL9843762.1"/>
    <property type="molecule type" value="Genomic_DNA"/>
</dbReference>
<keyword evidence="1 3" id="KW-0597">Phosphoprotein</keyword>
<dbReference type="Proteomes" id="UP001629156">
    <property type="component" value="Unassembled WGS sequence"/>
</dbReference>
<dbReference type="PROSITE" id="PS00622">
    <property type="entry name" value="HTH_LUXR_1"/>
    <property type="match status" value="1"/>
</dbReference>
<dbReference type="InterPro" id="IPR011006">
    <property type="entry name" value="CheY-like_superfamily"/>
</dbReference>
<dbReference type="Gene3D" id="3.40.50.2300">
    <property type="match status" value="1"/>
</dbReference>
<feature type="domain" description="HTH luxR-type" evidence="4">
    <location>
        <begin position="136"/>
        <end position="201"/>
    </location>
</feature>
<evidence type="ECO:0000256" key="3">
    <source>
        <dbReference type="PROSITE-ProRule" id="PRU00169"/>
    </source>
</evidence>
<gene>
    <name evidence="6" type="ORF">ABS766_04950</name>
</gene>
<dbReference type="RefSeq" id="WP_408084014.1">
    <property type="nucleotide sequence ID" value="NZ_JBELPZ010000003.1"/>
</dbReference>
<sequence>MIRIVVAEDHQSLIDGIRMFLEHEDDIMIVGEANDGDRLIDLVKAKKPDVVLTDIRMPKTDGITACRQIKKEFPQCKIIAFSMFEQDEAVTQMENAGASGYIMKNSSLKVMAEAIRNVMNGETFFDVSLKRSSHKKTDSNIPLSKRELEIVRLIGEGKTSQEIADILFIGKTTVDTHRKNILKKLSLQGKTELLRYSMEIKYDFN</sequence>
<dbReference type="PROSITE" id="PS50043">
    <property type="entry name" value="HTH_LUXR_2"/>
    <property type="match status" value="1"/>
</dbReference>
<dbReference type="PRINTS" id="PR00038">
    <property type="entry name" value="HTHLUXR"/>
</dbReference>
<evidence type="ECO:0000259" key="4">
    <source>
        <dbReference type="PROSITE" id="PS50043"/>
    </source>
</evidence>
<protein>
    <submittedName>
        <fullName evidence="6">Response regulator transcription factor</fullName>
    </submittedName>
</protein>
<comment type="caution">
    <text evidence="6">The sequence shown here is derived from an EMBL/GenBank/DDBJ whole genome shotgun (WGS) entry which is preliminary data.</text>
</comment>
<evidence type="ECO:0000259" key="5">
    <source>
        <dbReference type="PROSITE" id="PS50110"/>
    </source>
</evidence>
<evidence type="ECO:0000256" key="1">
    <source>
        <dbReference type="ARBA" id="ARBA00022553"/>
    </source>
</evidence>
<evidence type="ECO:0000256" key="2">
    <source>
        <dbReference type="ARBA" id="ARBA00023125"/>
    </source>
</evidence>
<dbReference type="SUPFAM" id="SSF46894">
    <property type="entry name" value="C-terminal effector domain of the bipartite response regulators"/>
    <property type="match status" value="1"/>
</dbReference>
<dbReference type="SMART" id="SM00421">
    <property type="entry name" value="HTH_LUXR"/>
    <property type="match status" value="1"/>
</dbReference>
<evidence type="ECO:0000313" key="7">
    <source>
        <dbReference type="Proteomes" id="UP001629156"/>
    </source>
</evidence>
<proteinExistence type="predicted"/>